<name>A0A8S1GSI3_9PELO</name>
<comment type="caution">
    <text evidence="2">The sequence shown here is derived from an EMBL/GenBank/DDBJ whole genome shotgun (WGS) entry which is preliminary data.</text>
</comment>
<proteinExistence type="predicted"/>
<feature type="region of interest" description="Disordered" evidence="1">
    <location>
        <begin position="37"/>
        <end position="64"/>
    </location>
</feature>
<evidence type="ECO:0000313" key="3">
    <source>
        <dbReference type="Proteomes" id="UP000835052"/>
    </source>
</evidence>
<evidence type="ECO:0000256" key="1">
    <source>
        <dbReference type="SAM" id="MobiDB-lite"/>
    </source>
</evidence>
<reference evidence="2" key="1">
    <citation type="submission" date="2020-10" db="EMBL/GenBank/DDBJ databases">
        <authorList>
            <person name="Kikuchi T."/>
        </authorList>
    </citation>
    <scope>NUCLEOTIDE SEQUENCE</scope>
    <source>
        <strain evidence="2">NKZ352</strain>
    </source>
</reference>
<dbReference type="AlphaFoldDB" id="A0A8S1GSI3"/>
<protein>
    <submittedName>
        <fullName evidence="2">Uncharacterized protein</fullName>
    </submittedName>
</protein>
<dbReference type="EMBL" id="CAJGYM010000001">
    <property type="protein sequence ID" value="CAD6184670.1"/>
    <property type="molecule type" value="Genomic_DNA"/>
</dbReference>
<sequence length="366" mass="41912">MLSKLPSRRQQKLRNEYLDKMIKDGRPTIRTNLKKILEGPSRMGDETQPQTESPGKEPNSEPSIVVDLDRPIGEYLSACFTSGSTDVLTAGRIYECYGMAGRLNDNDYLNFLHNHTESVYFPVNRKERAELYHHYGIGRKIICDLSLTSMKRTEQELHKLIIALELSPKRGFKIYGIEIFVVPEGMDPFLSGELPIGDWIRSDNLDAILSPFFRFMLQRLCIPVEEIKRFTVRRPGTGCKTLLDLPKIIRELLLDAGCYIMGYPNILRKAATNPQIVETELPSLWNDFAGSDLDKIEGIQEMCQAYTQCRRKCRDKLVKALSDIRSSTVRYNEYGEAVWDCSMRKKVLPMEVDEEVEVEGLNSESL</sequence>
<gene>
    <name evidence="2" type="ORF">CAUJ_LOCUS589</name>
</gene>
<organism evidence="2 3">
    <name type="scientific">Caenorhabditis auriculariae</name>
    <dbReference type="NCBI Taxonomy" id="2777116"/>
    <lineage>
        <taxon>Eukaryota</taxon>
        <taxon>Metazoa</taxon>
        <taxon>Ecdysozoa</taxon>
        <taxon>Nematoda</taxon>
        <taxon>Chromadorea</taxon>
        <taxon>Rhabditida</taxon>
        <taxon>Rhabditina</taxon>
        <taxon>Rhabditomorpha</taxon>
        <taxon>Rhabditoidea</taxon>
        <taxon>Rhabditidae</taxon>
        <taxon>Peloderinae</taxon>
        <taxon>Caenorhabditis</taxon>
    </lineage>
</organism>
<accession>A0A8S1GSI3</accession>
<evidence type="ECO:0000313" key="2">
    <source>
        <dbReference type="EMBL" id="CAD6184670.1"/>
    </source>
</evidence>
<keyword evidence="3" id="KW-1185">Reference proteome</keyword>
<dbReference type="Proteomes" id="UP000835052">
    <property type="component" value="Unassembled WGS sequence"/>
</dbReference>